<accession>A0ABQ9U765</accession>
<name>A0ABQ9U765_SAGOE</name>
<organism evidence="2 3">
    <name type="scientific">Saguinus oedipus</name>
    <name type="common">Cotton-top tamarin</name>
    <name type="synonym">Oedipomidas oedipus</name>
    <dbReference type="NCBI Taxonomy" id="9490"/>
    <lineage>
        <taxon>Eukaryota</taxon>
        <taxon>Metazoa</taxon>
        <taxon>Chordata</taxon>
        <taxon>Craniata</taxon>
        <taxon>Vertebrata</taxon>
        <taxon>Euteleostomi</taxon>
        <taxon>Mammalia</taxon>
        <taxon>Eutheria</taxon>
        <taxon>Euarchontoglires</taxon>
        <taxon>Primates</taxon>
        <taxon>Haplorrhini</taxon>
        <taxon>Platyrrhini</taxon>
        <taxon>Cebidae</taxon>
        <taxon>Callitrichinae</taxon>
        <taxon>Saguinus</taxon>
    </lineage>
</organism>
<feature type="non-terminal residue" evidence="2">
    <location>
        <position position="168"/>
    </location>
</feature>
<evidence type="ECO:0000256" key="1">
    <source>
        <dbReference type="SAM" id="MobiDB-lite"/>
    </source>
</evidence>
<feature type="region of interest" description="Disordered" evidence="1">
    <location>
        <begin position="1"/>
        <end position="168"/>
    </location>
</feature>
<evidence type="ECO:0000313" key="2">
    <source>
        <dbReference type="EMBL" id="KAK2092610.1"/>
    </source>
</evidence>
<sequence>PAPRFAPRAAVPKPKPENAPPAWLGSLPRVLAASGRPGVLDTPAQGDPGLPSPAGPDDPRRAQPPARTSAPHGHRRRGQGVRGRPGRGICGGGASVTPARAGKEPRAEEEGSEDLPSACRLLEEESPVRPWNKKPGPRRPDSAMLQVPSAPSRGGCSRDPTLHRLRPR</sequence>
<feature type="non-terminal residue" evidence="2">
    <location>
        <position position="1"/>
    </location>
</feature>
<comment type="caution">
    <text evidence="2">The sequence shown here is derived from an EMBL/GenBank/DDBJ whole genome shotgun (WGS) entry which is preliminary data.</text>
</comment>
<proteinExistence type="predicted"/>
<evidence type="ECO:0000313" key="3">
    <source>
        <dbReference type="Proteomes" id="UP001266305"/>
    </source>
</evidence>
<gene>
    <name evidence="2" type="ORF">P7K49_029138</name>
</gene>
<protein>
    <submittedName>
        <fullName evidence="2">Uncharacterized protein</fullName>
    </submittedName>
</protein>
<dbReference type="EMBL" id="JASSZA010000015">
    <property type="protein sequence ID" value="KAK2092610.1"/>
    <property type="molecule type" value="Genomic_DNA"/>
</dbReference>
<feature type="compositionally biased region" description="Low complexity" evidence="1">
    <location>
        <begin position="1"/>
        <end position="12"/>
    </location>
</feature>
<reference evidence="2 3" key="1">
    <citation type="submission" date="2023-05" db="EMBL/GenBank/DDBJ databases">
        <title>B98-5 Cell Line De Novo Hybrid Assembly: An Optical Mapping Approach.</title>
        <authorList>
            <person name="Kananen K."/>
            <person name="Auerbach J.A."/>
            <person name="Kautto E."/>
            <person name="Blachly J.S."/>
        </authorList>
    </citation>
    <scope>NUCLEOTIDE SEQUENCE [LARGE SCALE GENOMIC DNA]</scope>
    <source>
        <strain evidence="2">B95-8</strain>
        <tissue evidence="2">Cell line</tissue>
    </source>
</reference>
<dbReference type="Proteomes" id="UP001266305">
    <property type="component" value="Unassembled WGS sequence"/>
</dbReference>
<keyword evidence="3" id="KW-1185">Reference proteome</keyword>
<feature type="compositionally biased region" description="Gly residues" evidence="1">
    <location>
        <begin position="80"/>
        <end position="94"/>
    </location>
</feature>